<feature type="compositionally biased region" description="Low complexity" evidence="1">
    <location>
        <begin position="380"/>
        <end position="396"/>
    </location>
</feature>
<keyword evidence="2" id="KW-0732">Signal</keyword>
<dbReference type="PANTHER" id="PTHR24023">
    <property type="entry name" value="COLLAGEN ALPHA"/>
    <property type="match status" value="1"/>
</dbReference>
<feature type="compositionally biased region" description="Basic residues" evidence="1">
    <location>
        <begin position="441"/>
        <end position="450"/>
    </location>
</feature>
<feature type="region of interest" description="Disordered" evidence="1">
    <location>
        <begin position="230"/>
        <end position="314"/>
    </location>
</feature>
<dbReference type="Proteomes" id="UP000694388">
    <property type="component" value="Unplaced"/>
</dbReference>
<accession>A0A8C4R2J4</accession>
<dbReference type="GO" id="GO:0005615">
    <property type="term" value="C:extracellular space"/>
    <property type="evidence" value="ECO:0007669"/>
    <property type="project" value="TreeGrafter"/>
</dbReference>
<evidence type="ECO:0000313" key="4">
    <source>
        <dbReference type="Proteomes" id="UP000694388"/>
    </source>
</evidence>
<dbReference type="GO" id="GO:0031012">
    <property type="term" value="C:extracellular matrix"/>
    <property type="evidence" value="ECO:0007669"/>
    <property type="project" value="TreeGrafter"/>
</dbReference>
<feature type="compositionally biased region" description="Low complexity" evidence="1">
    <location>
        <begin position="347"/>
        <end position="363"/>
    </location>
</feature>
<evidence type="ECO:0000313" key="3">
    <source>
        <dbReference type="Ensembl" id="ENSEBUP00000024326.1"/>
    </source>
</evidence>
<keyword evidence="4" id="KW-1185">Reference proteome</keyword>
<sequence>MLTSSSLVLVLSFLELNFFMRTHAKESGRPSDELINHLGSAGSRSSDAEPGVAAAQTLEYSTQQKHLLVDGPDSKILFLEEKNLDEHEPVMKDEQQGFHQATTNCALGKSRSVIYGNTCHDLLNGWFERVSHSSGLQVNFPPAAHLEENQFAYSSSVKEVAEQQAQTSWGEVGSTRILPMSDAHWRKVVSPLTPSERIVRGRKIKSSFRPPLSGANWKNLGTTGWPSLQEGNWREKGASQIPRPGGAHWRERGRWFQKGVRKVMPGHPGPPGPMGSEGPAGKEGEKGDKGDTGPVGQTGRRGDSGIPGPPGLPTMLRWRENEDEWRKFTKTPFFQTLLKSWPRKKGVPGPQGVKGKPGAVGPFGNRGEPGMKGKIGEQGPPGLTGFPGPPGKSGFPGTPGPVGRPGPRGHKGPKGHKGYKGEENISGEPGEKGYRGYPGRRGVKGRKGRKGEKGEPGFYGLPGLRGLPGKRGPHGRNGLLGIEVSF</sequence>
<dbReference type="GeneTree" id="ENSGT00940000163514"/>
<feature type="chain" id="PRO_5034647675" evidence="2">
    <location>
        <begin position="25"/>
        <end position="486"/>
    </location>
</feature>
<feature type="region of interest" description="Disordered" evidence="1">
    <location>
        <begin position="341"/>
        <end position="486"/>
    </location>
</feature>
<dbReference type="GO" id="GO:0030020">
    <property type="term" value="F:extracellular matrix structural constituent conferring tensile strength"/>
    <property type="evidence" value="ECO:0007669"/>
    <property type="project" value="TreeGrafter"/>
</dbReference>
<proteinExistence type="predicted"/>
<reference evidence="3" key="1">
    <citation type="submission" date="2025-08" db="UniProtKB">
        <authorList>
            <consortium name="Ensembl"/>
        </authorList>
    </citation>
    <scope>IDENTIFICATION</scope>
</reference>
<dbReference type="Ensembl" id="ENSEBUT00000024902.1">
    <property type="protein sequence ID" value="ENSEBUP00000024326.1"/>
    <property type="gene ID" value="ENSEBUG00000014993.1"/>
</dbReference>
<feature type="signal peptide" evidence="2">
    <location>
        <begin position="1"/>
        <end position="24"/>
    </location>
</feature>
<dbReference type="Pfam" id="PF01391">
    <property type="entry name" value="Collagen"/>
    <property type="match status" value="3"/>
</dbReference>
<feature type="compositionally biased region" description="Basic and acidic residues" evidence="1">
    <location>
        <begin position="419"/>
        <end position="434"/>
    </location>
</feature>
<reference evidence="3" key="2">
    <citation type="submission" date="2025-09" db="UniProtKB">
        <authorList>
            <consortium name="Ensembl"/>
        </authorList>
    </citation>
    <scope>IDENTIFICATION</scope>
</reference>
<dbReference type="InterPro" id="IPR008160">
    <property type="entry name" value="Collagen"/>
</dbReference>
<evidence type="ECO:0000256" key="1">
    <source>
        <dbReference type="SAM" id="MobiDB-lite"/>
    </source>
</evidence>
<name>A0A8C4R2J4_EPTBU</name>
<evidence type="ECO:0000256" key="2">
    <source>
        <dbReference type="SAM" id="SignalP"/>
    </source>
</evidence>
<protein>
    <submittedName>
        <fullName evidence="3">Uncharacterized protein</fullName>
    </submittedName>
</protein>
<organism evidence="3 4">
    <name type="scientific">Eptatretus burgeri</name>
    <name type="common">Inshore hagfish</name>
    <dbReference type="NCBI Taxonomy" id="7764"/>
    <lineage>
        <taxon>Eukaryota</taxon>
        <taxon>Metazoa</taxon>
        <taxon>Chordata</taxon>
        <taxon>Craniata</taxon>
        <taxon>Vertebrata</taxon>
        <taxon>Cyclostomata</taxon>
        <taxon>Myxini</taxon>
        <taxon>Myxiniformes</taxon>
        <taxon>Myxinidae</taxon>
        <taxon>Eptatretinae</taxon>
        <taxon>Eptatretus</taxon>
    </lineage>
</organism>
<feature type="region of interest" description="Disordered" evidence="1">
    <location>
        <begin position="29"/>
        <end position="50"/>
    </location>
</feature>
<dbReference type="PANTHER" id="PTHR24023:SF1082">
    <property type="entry name" value="COLLAGEN TRIPLE HELIX REPEAT"/>
    <property type="match status" value="1"/>
</dbReference>
<dbReference type="InterPro" id="IPR050149">
    <property type="entry name" value="Collagen_superfamily"/>
</dbReference>
<feature type="compositionally biased region" description="Basic and acidic residues" evidence="1">
    <location>
        <begin position="280"/>
        <end position="291"/>
    </location>
</feature>
<dbReference type="GO" id="GO:0030198">
    <property type="term" value="P:extracellular matrix organization"/>
    <property type="evidence" value="ECO:0007669"/>
    <property type="project" value="TreeGrafter"/>
</dbReference>
<dbReference type="AlphaFoldDB" id="A0A8C4R2J4"/>
<feature type="compositionally biased region" description="Basic residues" evidence="1">
    <location>
        <begin position="407"/>
        <end position="418"/>
    </location>
</feature>